<protein>
    <submittedName>
        <fullName evidence="1">3-phosphoshikimate 1-carboxyvinyltransferase</fullName>
    </submittedName>
</protein>
<evidence type="ECO:0000313" key="1">
    <source>
        <dbReference type="EMBL" id="KAJ4772600.1"/>
    </source>
</evidence>
<organism evidence="1 2">
    <name type="scientific">Rhynchospora pubera</name>
    <dbReference type="NCBI Taxonomy" id="906938"/>
    <lineage>
        <taxon>Eukaryota</taxon>
        <taxon>Viridiplantae</taxon>
        <taxon>Streptophyta</taxon>
        <taxon>Embryophyta</taxon>
        <taxon>Tracheophyta</taxon>
        <taxon>Spermatophyta</taxon>
        <taxon>Magnoliopsida</taxon>
        <taxon>Liliopsida</taxon>
        <taxon>Poales</taxon>
        <taxon>Cyperaceae</taxon>
        <taxon>Cyperoideae</taxon>
        <taxon>Rhynchosporeae</taxon>
        <taxon>Rhynchospora</taxon>
    </lineage>
</organism>
<proteinExistence type="predicted"/>
<dbReference type="EMBL" id="JAMFTS010000003">
    <property type="protein sequence ID" value="KAJ4772600.1"/>
    <property type="molecule type" value="Genomic_DNA"/>
</dbReference>
<name>A0AAV8DX95_9POAL</name>
<reference evidence="1" key="1">
    <citation type="submission" date="2022-08" db="EMBL/GenBank/DDBJ databases">
        <authorList>
            <person name="Marques A."/>
        </authorList>
    </citation>
    <scope>NUCLEOTIDE SEQUENCE</scope>
    <source>
        <strain evidence="1">RhyPub2mFocal</strain>
        <tissue evidence="1">Leaves</tissue>
    </source>
</reference>
<dbReference type="AlphaFoldDB" id="A0AAV8DX95"/>
<sequence>MGNSLSPCCYCPSPMSARIVFWGGSSKSIQGRCQAGDLMRELPGHVVCHGDSFYIGLPIPVLSIDDELLPGQTYFVLPVDRLSFDQALTAASLSYLSPDPNVKPSLVGIGPCPFEHVKNEDGSILIRILPEFVERVIRSGSGKNVKCGVDGGLLCNTPELKKHYAQLVGPRDRQWSPRLETIKENSKHKERLVRRTPAKLFGFQSIKSRYRSLAASGNTRPACPFVCQGENNKSPCQHPPPLLQIIHHGFYVSCSMCSEGRSLGFY</sequence>
<dbReference type="PANTHER" id="PTHR33052">
    <property type="entry name" value="DUF4228 DOMAIN PROTEIN-RELATED"/>
    <property type="match status" value="1"/>
</dbReference>
<dbReference type="Pfam" id="PF14009">
    <property type="entry name" value="PADRE"/>
    <property type="match status" value="1"/>
</dbReference>
<keyword evidence="2" id="KW-1185">Reference proteome</keyword>
<accession>A0AAV8DX95</accession>
<evidence type="ECO:0000313" key="2">
    <source>
        <dbReference type="Proteomes" id="UP001140206"/>
    </source>
</evidence>
<dbReference type="InterPro" id="IPR025322">
    <property type="entry name" value="PADRE_dom"/>
</dbReference>
<comment type="caution">
    <text evidence="1">The sequence shown here is derived from an EMBL/GenBank/DDBJ whole genome shotgun (WGS) entry which is preliminary data.</text>
</comment>
<gene>
    <name evidence="1" type="ORF">LUZ62_056857</name>
</gene>
<dbReference type="Proteomes" id="UP001140206">
    <property type="component" value="Chromosome 3"/>
</dbReference>